<evidence type="ECO:0000313" key="2">
    <source>
        <dbReference type="Proteomes" id="UP000673552"/>
    </source>
</evidence>
<sequence>MSSDDAHVADAAAAVVHFSRHGDKDSNQELVHAIDHSLDVGGTLAAHTIAPKLLRWVLDDDTARTSPGTVTYVCALNRHFCVQVILDRLAQPLDRRPAGLEELLQFYMITLRSVSVEAACRQLTQCVACLLIVFEDHLVERLRAWIRGGDATPADECRMALQIFVAVVDILSDRRVAIGSIRRATQRRQLQTHLLIVLESPLTDAADLQLLVRATDAAVGFLWEAMHGEPQEVAATFWAALPASTVWQYCLLCLNAAVSASSSPVTCPEEVLKLVCSVLRCQTILNEAAEALLSSTLPLVLQPVAASSAATVDWEAISQVIAAALESSTIAIVTQQPSDVPLFRLFSSAADRLGQLLQAPAAPMTAVCHVCEGISALTQALQPAPLPEMEPDDDPDDFADFIEQACVANAEKSAAITQLRPYMQECTRALAARLAHGGLVEDEWRSISAYVARQVADGDINDYEVTHNEVELAIFTTYERLTALLGMLSMEEINMAVPQVGQQLVLVMGDSGAALTWFELAQPEDLLAQSALLPCCVARHVSSMSATRWAIEPDAICVMDILMHALAAYLECGAHCSNGFPGGNVNAVMDVARASVAVVLAIAGQLGPDGAARLRNRSTPLVSTLWQCVTSAPGAPAATSTRHAAAEELATLLEAGVTALPDTAVDLLKQQDAYTQAVLFAAGGESTPSLSTLEALAHTLHCLAQLSAAEAEAVETRVCHAVAERSRRLCEAGEWAGEALATLLDSWHAQHPQLLACFSALAAVVPAEMQPELLLAGITRFFSLPQSQDTSTRELAAALEARFVHPIASSSTTASSLHALLAWLLQSHPSFTAEDGARRVRTLAECGRALCEGGHVPAVSLAETLVSCVARWQEHKLSSALGSGVADAAHEGDDTEDDARLEQEVLQRLAMWSRCVGALPQLPANGPPWLAQLQSAHDDYERMEVLKRL</sequence>
<dbReference type="Proteomes" id="UP000673552">
    <property type="component" value="Unassembled WGS sequence"/>
</dbReference>
<reference evidence="2" key="2">
    <citation type="journal article" date="2021" name="Sci. Data">
        <title>Chromosome-scale genome sequencing, assembly and annotation of six genomes from subfamily Leishmaniinae.</title>
        <authorList>
            <person name="Almutairi H."/>
            <person name="Urbaniak M.D."/>
            <person name="Bates M.D."/>
            <person name="Jariyapan N."/>
            <person name="Kwakye-Nuako G."/>
            <person name="Thomaz Soccol V."/>
            <person name="Al-Salem W.S."/>
            <person name="Dillon R.J."/>
            <person name="Bates P.A."/>
            <person name="Gatherer D."/>
        </authorList>
    </citation>
    <scope>NUCLEOTIDE SEQUENCE [LARGE SCALE GENOMIC DNA]</scope>
</reference>
<dbReference type="OrthoDB" id="271367at2759"/>
<dbReference type="GeneID" id="92516307"/>
<protein>
    <submittedName>
        <fullName evidence="1">Uncharacterized protein</fullName>
    </submittedName>
</protein>
<dbReference type="RefSeq" id="XP_067179109.1">
    <property type="nucleotide sequence ID" value="XM_067323795.1"/>
</dbReference>
<gene>
    <name evidence="1" type="ORF">LSCM1_06364</name>
</gene>
<dbReference type="SMR" id="A0A836KML4"/>
<accession>A0A836KML4</accession>
<dbReference type="EMBL" id="JAFEUZ010000020">
    <property type="protein sequence ID" value="KAG5479946.1"/>
    <property type="molecule type" value="Genomic_DNA"/>
</dbReference>
<reference evidence="2" key="1">
    <citation type="journal article" date="2021" name="Microbiol. Resour. Announc.">
        <title>LGAAP: Leishmaniinae Genome Assembly and Annotation Pipeline.</title>
        <authorList>
            <person name="Almutairi H."/>
            <person name="Urbaniak M.D."/>
            <person name="Bates M.D."/>
            <person name="Jariyapan N."/>
            <person name="Kwakye-Nuako G."/>
            <person name="Thomaz-Soccol V."/>
            <person name="Al-Salem W.S."/>
            <person name="Dillon R.J."/>
            <person name="Bates P.A."/>
            <person name="Gatherer D."/>
        </authorList>
    </citation>
    <scope>NUCLEOTIDE SEQUENCE [LARGE SCALE GENOMIC DNA]</scope>
</reference>
<comment type="caution">
    <text evidence="1">The sequence shown here is derived from an EMBL/GenBank/DDBJ whole genome shotgun (WGS) entry which is preliminary data.</text>
</comment>
<proteinExistence type="predicted"/>
<name>A0A836KML4_9TRYP</name>
<dbReference type="AlphaFoldDB" id="A0A836KML4"/>
<organism evidence="1 2">
    <name type="scientific">Leishmania martiniquensis</name>
    <dbReference type="NCBI Taxonomy" id="1580590"/>
    <lineage>
        <taxon>Eukaryota</taxon>
        <taxon>Discoba</taxon>
        <taxon>Euglenozoa</taxon>
        <taxon>Kinetoplastea</taxon>
        <taxon>Metakinetoplastina</taxon>
        <taxon>Trypanosomatida</taxon>
        <taxon>Trypanosomatidae</taxon>
        <taxon>Leishmaniinae</taxon>
        <taxon>Leishmania</taxon>
    </lineage>
</organism>
<dbReference type="KEGG" id="lmat:92516307"/>
<keyword evidence="2" id="KW-1185">Reference proteome</keyword>
<evidence type="ECO:0000313" key="1">
    <source>
        <dbReference type="EMBL" id="KAG5479946.1"/>
    </source>
</evidence>